<dbReference type="PANTHER" id="PTHR48043:SF145">
    <property type="entry name" value="FI06409P-RELATED"/>
    <property type="match status" value="1"/>
</dbReference>
<evidence type="ECO:0000256" key="3">
    <source>
        <dbReference type="RuleBase" id="RU003718"/>
    </source>
</evidence>
<proteinExistence type="inferred from homology"/>
<dbReference type="AlphaFoldDB" id="A0A812PY97"/>
<evidence type="ECO:0000313" key="5">
    <source>
        <dbReference type="EMBL" id="CAE7366793.1"/>
    </source>
</evidence>
<dbReference type="PANTHER" id="PTHR48043">
    <property type="entry name" value="EG:EG0003.4 PROTEIN-RELATED"/>
    <property type="match status" value="1"/>
</dbReference>
<dbReference type="OrthoDB" id="5835829at2759"/>
<dbReference type="Gene3D" id="3.40.50.2000">
    <property type="entry name" value="Glycogen Phosphorylase B"/>
    <property type="match status" value="2"/>
</dbReference>
<protein>
    <submittedName>
        <fullName evidence="5">UGT84A3 protein</fullName>
    </submittedName>
</protein>
<dbReference type="EMBL" id="CAJNDS010002192">
    <property type="protein sequence ID" value="CAE7366793.1"/>
    <property type="molecule type" value="Genomic_DNA"/>
</dbReference>
<feature type="chain" id="PRO_5032389458" evidence="4">
    <location>
        <begin position="20"/>
        <end position="539"/>
    </location>
</feature>
<comment type="caution">
    <text evidence="5">The sequence shown here is derived from an EMBL/GenBank/DDBJ whole genome shotgun (WGS) entry which is preliminary data.</text>
</comment>
<dbReference type="InterPro" id="IPR035595">
    <property type="entry name" value="UDP_glycos_trans_CS"/>
</dbReference>
<dbReference type="InterPro" id="IPR002213">
    <property type="entry name" value="UDP_glucos_trans"/>
</dbReference>
<evidence type="ECO:0000256" key="1">
    <source>
        <dbReference type="ARBA" id="ARBA00022676"/>
    </source>
</evidence>
<keyword evidence="6" id="KW-1185">Reference proteome</keyword>
<reference evidence="5" key="1">
    <citation type="submission" date="2021-02" db="EMBL/GenBank/DDBJ databases">
        <authorList>
            <person name="Dougan E. K."/>
            <person name="Rhodes N."/>
            <person name="Thang M."/>
            <person name="Chan C."/>
        </authorList>
    </citation>
    <scope>NUCLEOTIDE SEQUENCE</scope>
</reference>
<dbReference type="SUPFAM" id="SSF53756">
    <property type="entry name" value="UDP-Glycosyltransferase/glycogen phosphorylase"/>
    <property type="match status" value="1"/>
</dbReference>
<evidence type="ECO:0000313" key="6">
    <source>
        <dbReference type="Proteomes" id="UP000604046"/>
    </source>
</evidence>
<keyword evidence="2 3" id="KW-0808">Transferase</keyword>
<name>A0A812PY97_9DINO</name>
<dbReference type="PROSITE" id="PS00375">
    <property type="entry name" value="UDPGT"/>
    <property type="match status" value="1"/>
</dbReference>
<dbReference type="InterPro" id="IPR050271">
    <property type="entry name" value="UDP-glycosyltransferase"/>
</dbReference>
<keyword evidence="1 3" id="KW-0328">Glycosyltransferase</keyword>
<accession>A0A812PY97</accession>
<gene>
    <name evidence="5" type="primary">UGT84A3</name>
    <name evidence="5" type="ORF">SNAT2548_LOCUS19927</name>
</gene>
<dbReference type="Pfam" id="PF00201">
    <property type="entry name" value="UDPGT"/>
    <property type="match status" value="1"/>
</dbReference>
<comment type="similarity">
    <text evidence="3">Belongs to the UDP-glycosyltransferase family.</text>
</comment>
<dbReference type="CDD" id="cd03784">
    <property type="entry name" value="GT1_Gtf-like"/>
    <property type="match status" value="1"/>
</dbReference>
<evidence type="ECO:0000256" key="4">
    <source>
        <dbReference type="SAM" id="SignalP"/>
    </source>
</evidence>
<sequence length="539" mass="58602">MGAPVCMWLVLMTAAPAEAKQVLVTGGVLRSHHLAVVPVVEGLLERGHNVTFALPNTSEARGWFPKGIGGANLVYMGDESASVSSVKFPDMKNLRWHERIPVWGRMIWNGRSLLERPLVSMLDDFRGLLEQNKFDAAFSSAMSISCNAALKSSSLPWVGFVSLPPIPQMVLSDTEEVCKYPNFWNPRSVPDLQSSLLKRAQNRVECMMQRAFFHVGFLVINSLLQGKGLEPAKDFTNLFLAARINVLLGGPPLSLPIKLPQSVHVVGTVERPRPRSLPTALGRWLDGASAAPAPVIYMSMGTKYEFTESTCSNFVAVLQALMSSGFRILWALRAAQQTAFQHLLPPGGEKLLIEEFTPQPEVLAHPAVKVFLSHCGWGGVTDTLAAGVPVLAYPSFVDQLDNAQRLVEVGAAVLVLPDFSNLVQAAKAVLGNASFVEATRAAASDLQRYGGLERTLDLVEEVAEGRFPDMLPHAKAKMSELDPLFLRDHGPEKALSMCFALLVFLSLSCCCGLSIRCCFRCCCASTRAATTGGKKVKDQ</sequence>
<dbReference type="Proteomes" id="UP000604046">
    <property type="component" value="Unassembled WGS sequence"/>
</dbReference>
<organism evidence="5 6">
    <name type="scientific">Symbiodinium natans</name>
    <dbReference type="NCBI Taxonomy" id="878477"/>
    <lineage>
        <taxon>Eukaryota</taxon>
        <taxon>Sar</taxon>
        <taxon>Alveolata</taxon>
        <taxon>Dinophyceae</taxon>
        <taxon>Suessiales</taxon>
        <taxon>Symbiodiniaceae</taxon>
        <taxon>Symbiodinium</taxon>
    </lineage>
</organism>
<keyword evidence="4" id="KW-0732">Signal</keyword>
<dbReference type="GO" id="GO:0008194">
    <property type="term" value="F:UDP-glycosyltransferase activity"/>
    <property type="evidence" value="ECO:0007669"/>
    <property type="project" value="InterPro"/>
</dbReference>
<evidence type="ECO:0000256" key="2">
    <source>
        <dbReference type="ARBA" id="ARBA00022679"/>
    </source>
</evidence>
<feature type="signal peptide" evidence="4">
    <location>
        <begin position="1"/>
        <end position="19"/>
    </location>
</feature>